<dbReference type="Pfam" id="PF18939">
    <property type="entry name" value="DUF5686"/>
    <property type="match status" value="1"/>
</dbReference>
<proteinExistence type="predicted"/>
<keyword evidence="1" id="KW-0121">Carboxypeptidase</keyword>
<dbReference type="OrthoDB" id="604691at2"/>
<dbReference type="AlphaFoldDB" id="A0A4Q1K6H0"/>
<keyword evidence="2" id="KW-1185">Reference proteome</keyword>
<sequence>MLKKITLLLLFSFFQLKGSAQIKSTTIIEKAILSKKLNFPNNFQLTTYNKLIITANPDFVEGNIDSIFVMKKGKKVFKEIDSSDCEFKKIISKQHLYQTEKISVITQSNLETKEEILSTKMAGFKEPIYEYFSVQLQPFSMYDKKLILVENEYTNPISINGLNIYTYQWLETIERNNRKIHVIQFKPKRISKTDKLEGKLYIDAQKFSIASAEYKIRGKINITSSHFFDFNEKLNNWFPKKSTLTIKKGNSKYPIKILGETITFDGSDSNLNPLGKKYASDFLEIKSENQYSQITFGINGPIKKKHIAISISEKAINRKEELWYTYFNDSTDVRSKATYVSLDSLIESRKIENKLKIGRKIIKGYYPLGFFDFDLRYLIRYNNYEGFRMGLGGVTNEKFSKFFKVEGYMVYGTKDGAFKGHLSNAFRVNKTSETWLGLSYKDDVSEIANTAFEIDKKPFKIYDPRPLNLSTFYNHETWKGFLETKIIPKTEAALQVTQSFIEPKFDYEYIINNHPSTDFKITAVTTSIQWNPFSKFMQTPNGILETDKNYPKFTFQVSKSIPGLWHNSYDFGKLDFRVDLQKKFNSNHKILFLFESGYAFGNTPLTHLYNHSPNNLTKDKIIQRVTFAAKDSFETMYFNEFFSDKYLYLHMKHQFPKLEISRQIKPVLSLVSRYGIGELEHKERHKGLEFKTLEHGFYESGFEMNQIFKGIGFTAFYRYGPNQLPSFEDNIALKLSIQINLGFNN</sequence>
<dbReference type="Proteomes" id="UP000290283">
    <property type="component" value="Unassembled WGS sequence"/>
</dbReference>
<evidence type="ECO:0000313" key="1">
    <source>
        <dbReference type="EMBL" id="RXR21267.1"/>
    </source>
</evidence>
<evidence type="ECO:0000313" key="2">
    <source>
        <dbReference type="Proteomes" id="UP000290283"/>
    </source>
</evidence>
<protein>
    <submittedName>
        <fullName evidence="1">Carboxypeptidase-like regulatory domain-containing protein</fullName>
    </submittedName>
</protein>
<dbReference type="GO" id="GO:0004180">
    <property type="term" value="F:carboxypeptidase activity"/>
    <property type="evidence" value="ECO:0007669"/>
    <property type="project" value="UniProtKB-KW"/>
</dbReference>
<dbReference type="EMBL" id="SBKO01000001">
    <property type="protein sequence ID" value="RXR21267.1"/>
    <property type="molecule type" value="Genomic_DNA"/>
</dbReference>
<dbReference type="RefSeq" id="WP_129434977.1">
    <property type="nucleotide sequence ID" value="NZ_SBKO01000001.1"/>
</dbReference>
<keyword evidence="1" id="KW-0378">Hydrolase</keyword>
<dbReference type="InterPro" id="IPR043741">
    <property type="entry name" value="DUF5686"/>
</dbReference>
<keyword evidence="1" id="KW-0645">Protease</keyword>
<gene>
    <name evidence="1" type="ORF">EQG63_04830</name>
</gene>
<organism evidence="1 2">
    <name type="scientific">Flavobacterium amnicola</name>
    <dbReference type="NCBI Taxonomy" id="2506422"/>
    <lineage>
        <taxon>Bacteria</taxon>
        <taxon>Pseudomonadati</taxon>
        <taxon>Bacteroidota</taxon>
        <taxon>Flavobacteriia</taxon>
        <taxon>Flavobacteriales</taxon>
        <taxon>Flavobacteriaceae</taxon>
        <taxon>Flavobacterium</taxon>
    </lineage>
</organism>
<comment type="caution">
    <text evidence="1">The sequence shown here is derived from an EMBL/GenBank/DDBJ whole genome shotgun (WGS) entry which is preliminary data.</text>
</comment>
<accession>A0A4Q1K6H0</accession>
<reference evidence="2" key="1">
    <citation type="submission" date="2019-01" db="EMBL/GenBank/DDBJ databases">
        <title>Cytophagaceae bacterium strain CAR-16.</title>
        <authorList>
            <person name="Chen W.-M."/>
        </authorList>
    </citation>
    <scope>NUCLEOTIDE SEQUENCE [LARGE SCALE GENOMIC DNA]</scope>
    <source>
        <strain evidence="2">LLJ-11</strain>
    </source>
</reference>
<name>A0A4Q1K6H0_9FLAO</name>